<dbReference type="InterPro" id="IPR019261">
    <property type="entry name" value="PARG_cat_microbial"/>
</dbReference>
<dbReference type="PANTHER" id="PTHR35596:SF1">
    <property type="entry name" value="MICROBIAL-TYPE PARG CATALYTIC DOMAIN-CONTAINING PROTEIN"/>
    <property type="match status" value="1"/>
</dbReference>
<dbReference type="RefSeq" id="WP_284102090.1">
    <property type="nucleotide sequence ID" value="NZ_JARRAF010000024.1"/>
</dbReference>
<comment type="caution">
    <text evidence="2">The sequence shown here is derived from an EMBL/GenBank/DDBJ whole genome shotgun (WGS) entry which is preliminary data.</text>
</comment>
<dbReference type="Proteomes" id="UP001172778">
    <property type="component" value="Unassembled WGS sequence"/>
</dbReference>
<accession>A0ABT7E0F3</accession>
<dbReference type="NCBIfam" id="TIGR02452">
    <property type="entry name" value="TIGR02452 family protein"/>
    <property type="match status" value="1"/>
</dbReference>
<organism evidence="2 3">
    <name type="scientific">Parachitinimonas caeni</name>
    <dbReference type="NCBI Taxonomy" id="3031301"/>
    <lineage>
        <taxon>Bacteria</taxon>
        <taxon>Pseudomonadati</taxon>
        <taxon>Pseudomonadota</taxon>
        <taxon>Betaproteobacteria</taxon>
        <taxon>Neisseriales</taxon>
        <taxon>Chitinibacteraceae</taxon>
        <taxon>Parachitinimonas</taxon>
    </lineage>
</organism>
<evidence type="ECO:0000313" key="3">
    <source>
        <dbReference type="Proteomes" id="UP001172778"/>
    </source>
</evidence>
<protein>
    <submittedName>
        <fullName evidence="2">TIGR02452 family protein</fullName>
    </submittedName>
</protein>
<gene>
    <name evidence="2" type="ORF">PZA18_17120</name>
</gene>
<name>A0ABT7E0F3_9NEIS</name>
<feature type="domain" description="Microbial-type PARG catalytic" evidence="1">
    <location>
        <begin position="7"/>
        <end position="156"/>
    </location>
</feature>
<keyword evidence="3" id="KW-1185">Reference proteome</keyword>
<proteinExistence type="predicted"/>
<reference evidence="2" key="1">
    <citation type="submission" date="2023-03" db="EMBL/GenBank/DDBJ databases">
        <title>Chitinimonas shenzhenensis gen. nov., sp. nov., a novel member of family Burkholderiaceae isolated from activated sludge collected in Shen Zhen, China.</title>
        <authorList>
            <person name="Wang X."/>
        </authorList>
    </citation>
    <scope>NUCLEOTIDE SEQUENCE</scope>
    <source>
        <strain evidence="2">DQS-5</strain>
    </source>
</reference>
<sequence length="275" mass="29918">MSLKETAAQTLDVLAAGGFLAPDGRQISLQPALSRAVQHTRLYTPNQALALLEEPASAPSGPLSVEVTDETTQIAARRLVETEGVNDLVLLNFASARNAGGGFINGAKAQEEDLCRCSGLYSCLIEQRQYYEANRENPSALYTDHLIYSPEVPWFRARSCDQPDTVFLASVITAPAPNAGVVRRQEADRQQEIETVLRRRAGLVLAVAAANGHRTVLLGAWGCGVFQNDPAMVADAFATWLESPRFATAFDRVVFAIYSRSADETLEAFKRRFGA</sequence>
<dbReference type="EMBL" id="JARRAF010000024">
    <property type="protein sequence ID" value="MDK2125777.1"/>
    <property type="molecule type" value="Genomic_DNA"/>
</dbReference>
<dbReference type="PIRSF" id="PIRSF014899">
    <property type="entry name" value="UCP014899"/>
    <property type="match status" value="1"/>
</dbReference>
<dbReference type="Gene3D" id="3.40.220.10">
    <property type="entry name" value="Leucine Aminopeptidase, subunit E, domain 1"/>
    <property type="match status" value="1"/>
</dbReference>
<evidence type="ECO:0000259" key="1">
    <source>
        <dbReference type="Pfam" id="PF10021"/>
    </source>
</evidence>
<dbReference type="Pfam" id="PF10021">
    <property type="entry name" value="PARG_cat_microb"/>
    <property type="match status" value="1"/>
</dbReference>
<dbReference type="SUPFAM" id="SSF52949">
    <property type="entry name" value="Macro domain-like"/>
    <property type="match status" value="1"/>
</dbReference>
<dbReference type="InterPro" id="IPR043472">
    <property type="entry name" value="Macro_dom-like"/>
</dbReference>
<dbReference type="InterPro" id="IPR012664">
    <property type="entry name" value="CHP02452"/>
</dbReference>
<dbReference type="PANTHER" id="PTHR35596">
    <property type="entry name" value="DUF2263 DOMAIN-CONTAINING PROTEIN"/>
    <property type="match status" value="1"/>
</dbReference>
<evidence type="ECO:0000313" key="2">
    <source>
        <dbReference type="EMBL" id="MDK2125777.1"/>
    </source>
</evidence>